<dbReference type="Proteomes" id="UP000613580">
    <property type="component" value="Unassembled WGS sequence"/>
</dbReference>
<gene>
    <name evidence="1" type="ORF">HMN09_01394300</name>
</gene>
<evidence type="ECO:0000313" key="2">
    <source>
        <dbReference type="Proteomes" id="UP000613580"/>
    </source>
</evidence>
<proteinExistence type="predicted"/>
<dbReference type="InterPro" id="IPR032675">
    <property type="entry name" value="LRR_dom_sf"/>
</dbReference>
<dbReference type="OrthoDB" id="3129602at2759"/>
<keyword evidence="2" id="KW-1185">Reference proteome</keyword>
<dbReference type="AlphaFoldDB" id="A0A8H6RWY5"/>
<reference evidence="1" key="1">
    <citation type="submission" date="2020-05" db="EMBL/GenBank/DDBJ databases">
        <title>Mycena genomes resolve the evolution of fungal bioluminescence.</title>
        <authorList>
            <person name="Tsai I.J."/>
        </authorList>
    </citation>
    <scope>NUCLEOTIDE SEQUENCE</scope>
    <source>
        <strain evidence="1">110903Hualien_Pintung</strain>
    </source>
</reference>
<organism evidence="1 2">
    <name type="scientific">Mycena chlorophos</name>
    <name type="common">Agaric fungus</name>
    <name type="synonym">Agaricus chlorophos</name>
    <dbReference type="NCBI Taxonomy" id="658473"/>
    <lineage>
        <taxon>Eukaryota</taxon>
        <taxon>Fungi</taxon>
        <taxon>Dikarya</taxon>
        <taxon>Basidiomycota</taxon>
        <taxon>Agaricomycotina</taxon>
        <taxon>Agaricomycetes</taxon>
        <taxon>Agaricomycetidae</taxon>
        <taxon>Agaricales</taxon>
        <taxon>Marasmiineae</taxon>
        <taxon>Mycenaceae</taxon>
        <taxon>Mycena</taxon>
    </lineage>
</organism>
<comment type="caution">
    <text evidence="1">The sequence shown here is derived from an EMBL/GenBank/DDBJ whole genome shotgun (WGS) entry which is preliminary data.</text>
</comment>
<dbReference type="InterPro" id="IPR036047">
    <property type="entry name" value="F-box-like_dom_sf"/>
</dbReference>
<dbReference type="SUPFAM" id="SSF52047">
    <property type="entry name" value="RNI-like"/>
    <property type="match status" value="1"/>
</dbReference>
<evidence type="ECO:0000313" key="1">
    <source>
        <dbReference type="EMBL" id="KAF7288418.1"/>
    </source>
</evidence>
<dbReference type="EMBL" id="JACAZE010000035">
    <property type="protein sequence ID" value="KAF7288418.1"/>
    <property type="molecule type" value="Genomic_DNA"/>
</dbReference>
<dbReference type="CDD" id="cd09917">
    <property type="entry name" value="F-box_SF"/>
    <property type="match status" value="1"/>
</dbReference>
<sequence>MAMGDIPDVRFARLLADETWDAVFAHTAALDLHTLSLVCRRFRPIAQSRLFETVSFQHYALEALNDSPGDAASIARRAGILLRREIDALAGLAESGLAGSVREMTIMHPQAVWSDDWASEEGLLYELGDTLTDVLAGGAFANLAKLSLIRFDIDANMRDALLRGLPRLGTLNMAFCQAPMMAMMDDGTAQLRVRNTSIVLSSDPEDMDDGGGVAAGQLLSLLSIESLVKLSISPAAGEEVLPALIRLPELPALRSLTLRYCAWQPEELSSLLLLCSELTELRLDIRWPTPDAEALAAVFSAIPATTLLPRLKVLAVREELIPSLARNRPLEDLTISFNSPSIRRGRRGSEPLKLTAEQADALMDITPVLRAIESLPPSVRNLTVDRLVPVREFLHVQILDALCKYTPELDSLAMQFFGVDRQSTWLGLDGEPNPDNVGPPPPGAETNIALLRRLLPTGVLTYPPKLTKLRLSCYLPFCTVNVKNEHSAIAALEAVCPSFRVISFCDCRAKARGVEQRDGLCWQRDGDVWSKRMDIEGEGHSWHGGDSKIEWAETMRSRVERKAGSGGRN</sequence>
<dbReference type="Gene3D" id="3.80.10.10">
    <property type="entry name" value="Ribonuclease Inhibitor"/>
    <property type="match status" value="1"/>
</dbReference>
<evidence type="ECO:0008006" key="3">
    <source>
        <dbReference type="Google" id="ProtNLM"/>
    </source>
</evidence>
<dbReference type="SUPFAM" id="SSF81383">
    <property type="entry name" value="F-box domain"/>
    <property type="match status" value="1"/>
</dbReference>
<name>A0A8H6RWY5_MYCCL</name>
<accession>A0A8H6RWY5</accession>
<protein>
    <recommendedName>
        <fullName evidence="3">F-box domain-containing protein</fullName>
    </recommendedName>
</protein>